<sequence>MAGHIMLFGYVLLLPSQTFNQPAFVVFNAIFPSESFLGWIMLVVGCLRILGLVINGARKNVTPQIRVFSAGAGCMIWSGIAYTFWSSDVVSTWISVYPLFALGELINIHRAAHDQGEARNGKAG</sequence>
<keyword evidence="1" id="KW-1133">Transmembrane helix</keyword>
<feature type="transmembrane region" description="Helical" evidence="1">
    <location>
        <begin position="36"/>
        <end position="55"/>
    </location>
</feature>
<name>A0ABU4W804_9HYPH</name>
<dbReference type="Proteomes" id="UP001277561">
    <property type="component" value="Unassembled WGS sequence"/>
</dbReference>
<accession>A0ABU4W804</accession>
<dbReference type="RefSeq" id="WP_320188903.1">
    <property type="nucleotide sequence ID" value="NZ_CP192772.1"/>
</dbReference>
<gene>
    <name evidence="2" type="ORF">RMS29_27155</name>
</gene>
<protein>
    <submittedName>
        <fullName evidence="2">Uncharacterized protein</fullName>
    </submittedName>
</protein>
<dbReference type="EMBL" id="JAVRAD010000026">
    <property type="protein sequence ID" value="MDX8332880.1"/>
    <property type="molecule type" value="Genomic_DNA"/>
</dbReference>
<evidence type="ECO:0000313" key="3">
    <source>
        <dbReference type="Proteomes" id="UP001277561"/>
    </source>
</evidence>
<feature type="transmembrane region" description="Helical" evidence="1">
    <location>
        <begin position="67"/>
        <end position="85"/>
    </location>
</feature>
<reference evidence="2" key="1">
    <citation type="journal article" date="2023" name="Phytobiomes J">
        <title>Deciphering the key players within the bacterial microbiota associated with aerial crown gall tumors on rhododendron: Insights into the gallobiome.</title>
        <authorList>
            <person name="Kuzmanovic N."/>
            <person name="Nesme J."/>
            <person name="Wolf J."/>
            <person name="Neumann-Schaal M."/>
            <person name="Petersen J."/>
            <person name="Fernandez-Gnecco G."/>
            <person name="Sproeer C."/>
            <person name="Bunk B."/>
            <person name="Overmann J."/>
            <person name="Sorensen S.J."/>
            <person name="Idczak E."/>
            <person name="Smalla K."/>
        </authorList>
    </citation>
    <scope>NUCLEOTIDE SEQUENCE [LARGE SCALE GENOMIC DNA]</scope>
    <source>
        <strain evidence="2">Rho-14.1</strain>
    </source>
</reference>
<comment type="caution">
    <text evidence="2">The sequence shown here is derived from an EMBL/GenBank/DDBJ whole genome shotgun (WGS) entry which is preliminary data.</text>
</comment>
<evidence type="ECO:0000313" key="2">
    <source>
        <dbReference type="EMBL" id="MDX8332880.1"/>
    </source>
</evidence>
<proteinExistence type="predicted"/>
<keyword evidence="1" id="KW-0472">Membrane</keyword>
<keyword evidence="1" id="KW-0812">Transmembrane</keyword>
<keyword evidence="3" id="KW-1185">Reference proteome</keyword>
<organism evidence="2 3">
    <name type="scientific">Agrobacterium rosae</name>
    <dbReference type="NCBI Taxonomy" id="1972867"/>
    <lineage>
        <taxon>Bacteria</taxon>
        <taxon>Pseudomonadati</taxon>
        <taxon>Pseudomonadota</taxon>
        <taxon>Alphaproteobacteria</taxon>
        <taxon>Hyphomicrobiales</taxon>
        <taxon>Rhizobiaceae</taxon>
        <taxon>Rhizobium/Agrobacterium group</taxon>
        <taxon>Agrobacterium</taxon>
    </lineage>
</organism>
<evidence type="ECO:0000256" key="1">
    <source>
        <dbReference type="SAM" id="Phobius"/>
    </source>
</evidence>